<keyword evidence="1" id="KW-0732">Signal</keyword>
<protein>
    <submittedName>
        <fullName evidence="2">Uncharacterized protein</fullName>
    </submittedName>
</protein>
<keyword evidence="3" id="KW-1185">Reference proteome</keyword>
<feature type="chain" id="PRO_5046833203" evidence="1">
    <location>
        <begin position="19"/>
        <end position="171"/>
    </location>
</feature>
<evidence type="ECO:0000313" key="2">
    <source>
        <dbReference type="EMBL" id="MFD1185597.1"/>
    </source>
</evidence>
<accession>A0ABW3SMB1</accession>
<organism evidence="2 3">
    <name type="scientific">Pontibacter rugosus</name>
    <dbReference type="NCBI Taxonomy" id="1745966"/>
    <lineage>
        <taxon>Bacteria</taxon>
        <taxon>Pseudomonadati</taxon>
        <taxon>Bacteroidota</taxon>
        <taxon>Cytophagia</taxon>
        <taxon>Cytophagales</taxon>
        <taxon>Hymenobacteraceae</taxon>
        <taxon>Pontibacter</taxon>
    </lineage>
</organism>
<evidence type="ECO:0000256" key="1">
    <source>
        <dbReference type="SAM" id="SignalP"/>
    </source>
</evidence>
<name>A0ABW3SMB1_9BACT</name>
<evidence type="ECO:0000313" key="3">
    <source>
        <dbReference type="Proteomes" id="UP001597094"/>
    </source>
</evidence>
<comment type="caution">
    <text evidence="2">The sequence shown here is derived from an EMBL/GenBank/DDBJ whole genome shotgun (WGS) entry which is preliminary data.</text>
</comment>
<dbReference type="RefSeq" id="WP_377523438.1">
    <property type="nucleotide sequence ID" value="NZ_JBHTLD010000028.1"/>
</dbReference>
<dbReference type="Proteomes" id="UP001597094">
    <property type="component" value="Unassembled WGS sequence"/>
</dbReference>
<gene>
    <name evidence="2" type="ORF">ACFQ2O_05195</name>
</gene>
<reference evidence="3" key="1">
    <citation type="journal article" date="2019" name="Int. J. Syst. Evol. Microbiol.">
        <title>The Global Catalogue of Microorganisms (GCM) 10K type strain sequencing project: providing services to taxonomists for standard genome sequencing and annotation.</title>
        <authorList>
            <consortium name="The Broad Institute Genomics Platform"/>
            <consortium name="The Broad Institute Genome Sequencing Center for Infectious Disease"/>
            <person name="Wu L."/>
            <person name="Ma J."/>
        </authorList>
    </citation>
    <scope>NUCLEOTIDE SEQUENCE [LARGE SCALE GENOMIC DNA]</scope>
    <source>
        <strain evidence="3">JCM 31319</strain>
    </source>
</reference>
<proteinExistence type="predicted"/>
<dbReference type="EMBL" id="JBHTLD010000028">
    <property type="protein sequence ID" value="MFD1185597.1"/>
    <property type="molecule type" value="Genomic_DNA"/>
</dbReference>
<sequence>MINLYLILLSLWTGAAEAPASIAFAPVALPAISNLHIQQTDTAKATAEKTTQKKRRHKKVNKERAPAAARVTMKRNVSKTILSKKSNDGYQVEVIIMDSGLPIRNPDQLQLVGSSGGATDNGALILFDNFVVPFEGNIRFRSPNKMRTAVYDRVVTFQVNEPGRWVLRIDL</sequence>
<feature type="signal peptide" evidence="1">
    <location>
        <begin position="1"/>
        <end position="18"/>
    </location>
</feature>